<gene>
    <name evidence="2" type="ORF">PCOR1329_LOCUS59146</name>
</gene>
<feature type="compositionally biased region" description="Basic residues" evidence="1">
    <location>
        <begin position="1"/>
        <end position="16"/>
    </location>
</feature>
<proteinExistence type="predicted"/>
<dbReference type="EMBL" id="CAUYUJ010017364">
    <property type="protein sequence ID" value="CAK0874156.1"/>
    <property type="molecule type" value="Genomic_DNA"/>
</dbReference>
<protein>
    <submittedName>
        <fullName evidence="2">Uncharacterized protein</fullName>
    </submittedName>
</protein>
<dbReference type="Proteomes" id="UP001189429">
    <property type="component" value="Unassembled WGS sequence"/>
</dbReference>
<evidence type="ECO:0000256" key="1">
    <source>
        <dbReference type="SAM" id="MobiDB-lite"/>
    </source>
</evidence>
<keyword evidence="3" id="KW-1185">Reference proteome</keyword>
<name>A0ABN9VLK2_9DINO</name>
<evidence type="ECO:0000313" key="2">
    <source>
        <dbReference type="EMBL" id="CAK0874156.1"/>
    </source>
</evidence>
<feature type="region of interest" description="Disordered" evidence="1">
    <location>
        <begin position="1"/>
        <end position="62"/>
    </location>
</feature>
<evidence type="ECO:0000313" key="3">
    <source>
        <dbReference type="Proteomes" id="UP001189429"/>
    </source>
</evidence>
<comment type="caution">
    <text evidence="2">The sequence shown here is derived from an EMBL/GenBank/DDBJ whole genome shotgun (WGS) entry which is preliminary data.</text>
</comment>
<reference evidence="2" key="1">
    <citation type="submission" date="2023-10" db="EMBL/GenBank/DDBJ databases">
        <authorList>
            <person name="Chen Y."/>
            <person name="Shah S."/>
            <person name="Dougan E. K."/>
            <person name="Thang M."/>
            <person name="Chan C."/>
        </authorList>
    </citation>
    <scope>NUCLEOTIDE SEQUENCE [LARGE SCALE GENOMIC DNA]</scope>
</reference>
<feature type="compositionally biased region" description="Low complexity" evidence="1">
    <location>
        <begin position="23"/>
        <end position="32"/>
    </location>
</feature>
<sequence>RSARPRLRNRQKHRAGMIHSIEQGPAQQAQKRQQTRNTAEDPVSAGTKTCPTETSEKARLRA</sequence>
<feature type="non-terminal residue" evidence="2">
    <location>
        <position position="1"/>
    </location>
</feature>
<accession>A0ABN9VLK2</accession>
<organism evidence="2 3">
    <name type="scientific">Prorocentrum cordatum</name>
    <dbReference type="NCBI Taxonomy" id="2364126"/>
    <lineage>
        <taxon>Eukaryota</taxon>
        <taxon>Sar</taxon>
        <taxon>Alveolata</taxon>
        <taxon>Dinophyceae</taxon>
        <taxon>Prorocentrales</taxon>
        <taxon>Prorocentraceae</taxon>
        <taxon>Prorocentrum</taxon>
    </lineage>
</organism>